<dbReference type="EMBL" id="JAPQKL010000003">
    <property type="protein sequence ID" value="KAJ5138900.1"/>
    <property type="molecule type" value="Genomic_DNA"/>
</dbReference>
<reference evidence="4" key="2">
    <citation type="journal article" date="2023" name="IMA Fungus">
        <title>Comparative genomic study of the Penicillium genus elucidates a diverse pangenome and 15 lateral gene transfer events.</title>
        <authorList>
            <person name="Petersen C."/>
            <person name="Sorensen T."/>
            <person name="Nielsen M.R."/>
            <person name="Sondergaard T.E."/>
            <person name="Sorensen J.L."/>
            <person name="Fitzpatrick D.A."/>
            <person name="Frisvad J.C."/>
            <person name="Nielsen K.L."/>
        </authorList>
    </citation>
    <scope>NUCLEOTIDE SEQUENCE</scope>
    <source>
        <strain evidence="4">IBT 22155</strain>
    </source>
</reference>
<dbReference type="PANTHER" id="PTHR32266:SF12">
    <property type="entry name" value="NICOTIANAMINE SYNTHASE 3"/>
    <property type="match status" value="1"/>
</dbReference>
<sequence>MTQTETSQVEDVILELLELIEKLSTFSSFSPSPELDDVLGRISHICHQTQVSGAQEDEILSDPRIVQSIPTLRTLWAEAAGALEDDWARKILTAKDTDEAKSLLATYPRIQNYKTTIPIELGVISIVLQRFPKKVAMLGSGPLPLTSLSIKNHAIEKNHALDVLNVDIVPERIAASKQIFKLLGSEYDAILHFVSDASGTSLPDLKDSDAVYLASLIGVSNEDKVNVIANVARRMSKDSVIVIRSSSGLSRLLWPNLEMKDFSRISDLVEPALAAQPLSGPTKHSVVVLRVVG</sequence>
<evidence type="ECO:0000256" key="1">
    <source>
        <dbReference type="ARBA" id="ARBA00007009"/>
    </source>
</evidence>
<comment type="similarity">
    <text evidence="1">Belongs to the nicotianamine synthase (NAS)-like family.</text>
</comment>
<dbReference type="GeneID" id="81403662"/>
<dbReference type="GO" id="GO:0030410">
    <property type="term" value="F:nicotianamine synthase activity"/>
    <property type="evidence" value="ECO:0007669"/>
    <property type="project" value="InterPro"/>
</dbReference>
<name>A0A9W9L6I2_9EURO</name>
<dbReference type="SUPFAM" id="SSF53335">
    <property type="entry name" value="S-adenosyl-L-methionine-dependent methyltransferases"/>
    <property type="match status" value="1"/>
</dbReference>
<comment type="caution">
    <text evidence="4">The sequence shown here is derived from an EMBL/GenBank/DDBJ whole genome shotgun (WGS) entry which is preliminary data.</text>
</comment>
<dbReference type="PANTHER" id="PTHR32266">
    <property type="entry name" value="NICOTIANAMINE SYNTHASE 3"/>
    <property type="match status" value="1"/>
</dbReference>
<keyword evidence="3" id="KW-0949">S-adenosyl-L-methionine</keyword>
<organism evidence="4 5">
    <name type="scientific">Penicillium bovifimosum</name>
    <dbReference type="NCBI Taxonomy" id="126998"/>
    <lineage>
        <taxon>Eukaryota</taxon>
        <taxon>Fungi</taxon>
        <taxon>Dikarya</taxon>
        <taxon>Ascomycota</taxon>
        <taxon>Pezizomycotina</taxon>
        <taxon>Eurotiomycetes</taxon>
        <taxon>Eurotiomycetidae</taxon>
        <taxon>Eurotiales</taxon>
        <taxon>Aspergillaceae</taxon>
        <taxon>Penicillium</taxon>
    </lineage>
</organism>
<dbReference type="Gene3D" id="3.40.50.150">
    <property type="entry name" value="Vaccinia Virus protein VP39"/>
    <property type="match status" value="1"/>
</dbReference>
<keyword evidence="5" id="KW-1185">Reference proteome</keyword>
<reference evidence="4" key="1">
    <citation type="submission" date="2022-11" db="EMBL/GenBank/DDBJ databases">
        <authorList>
            <person name="Petersen C."/>
        </authorList>
    </citation>
    <scope>NUCLEOTIDE SEQUENCE</scope>
    <source>
        <strain evidence="4">IBT 22155</strain>
    </source>
</reference>
<evidence type="ECO:0000313" key="4">
    <source>
        <dbReference type="EMBL" id="KAJ5138900.1"/>
    </source>
</evidence>
<dbReference type="RefSeq" id="XP_056523549.1">
    <property type="nucleotide sequence ID" value="XM_056664492.1"/>
</dbReference>
<dbReference type="Proteomes" id="UP001149079">
    <property type="component" value="Unassembled WGS sequence"/>
</dbReference>
<gene>
    <name evidence="4" type="ORF">N7515_003748</name>
</gene>
<evidence type="ECO:0000313" key="5">
    <source>
        <dbReference type="Proteomes" id="UP001149079"/>
    </source>
</evidence>
<dbReference type="Pfam" id="PF03059">
    <property type="entry name" value="NAS"/>
    <property type="match status" value="1"/>
</dbReference>
<dbReference type="OrthoDB" id="1858069at2759"/>
<dbReference type="InterPro" id="IPR004298">
    <property type="entry name" value="Nicotian_synth"/>
</dbReference>
<dbReference type="PROSITE" id="PS51142">
    <property type="entry name" value="NAS"/>
    <property type="match status" value="1"/>
</dbReference>
<evidence type="ECO:0008006" key="6">
    <source>
        <dbReference type="Google" id="ProtNLM"/>
    </source>
</evidence>
<dbReference type="InterPro" id="IPR029063">
    <property type="entry name" value="SAM-dependent_MTases_sf"/>
</dbReference>
<protein>
    <recommendedName>
        <fullName evidence="6">Nicotianamine synthase</fullName>
    </recommendedName>
</protein>
<keyword evidence="2" id="KW-0808">Transferase</keyword>
<evidence type="ECO:0000256" key="2">
    <source>
        <dbReference type="ARBA" id="ARBA00022679"/>
    </source>
</evidence>
<proteinExistence type="inferred from homology"/>
<dbReference type="AlphaFoldDB" id="A0A9W9L6I2"/>
<evidence type="ECO:0000256" key="3">
    <source>
        <dbReference type="ARBA" id="ARBA00022691"/>
    </source>
</evidence>
<dbReference type="GO" id="GO:0030418">
    <property type="term" value="P:nicotianamine biosynthetic process"/>
    <property type="evidence" value="ECO:0007669"/>
    <property type="project" value="InterPro"/>
</dbReference>
<accession>A0A9W9L6I2</accession>